<dbReference type="Pfam" id="PF14523">
    <property type="entry name" value="Syntaxin_2"/>
    <property type="match status" value="1"/>
</dbReference>
<dbReference type="GO" id="GO:0006836">
    <property type="term" value="P:neurotransmitter transport"/>
    <property type="evidence" value="ECO:0007669"/>
    <property type="project" value="UniProtKB-KW"/>
</dbReference>
<protein>
    <submittedName>
        <fullName evidence="3">Uncharacterized protein</fullName>
    </submittedName>
</protein>
<sequence length="251" mass="28075">MDPSLEFQRQCQVVSANVQKITQNVANLKDRSADDSSKNDTEQLHTLLHYTEQLAKDTAVSLKQLKEDSLPRIPHSEQRQARLQCDRLNSDFIRVLSEFQSVQRKVAAVEKARIKKVKAGTGFAAPYVQEESESGNIDLSSGISGRQQQQQLTDLGDLEEKEAALRRLEDDIQGVNEIFKNLATMVHEQGEVVDTIEANVETAHVQVETAVGQLHQASRYKSAARKRMVCMIVTAVILCVILALIIYWSSS</sequence>
<dbReference type="GO" id="GO:0008021">
    <property type="term" value="C:synaptic vesicle"/>
    <property type="evidence" value="ECO:0007669"/>
    <property type="project" value="TreeGrafter"/>
</dbReference>
<proteinExistence type="inferred from homology"/>
<dbReference type="EMBL" id="OB660357">
    <property type="protein sequence ID" value="CAD7224370.1"/>
    <property type="molecule type" value="Genomic_DNA"/>
</dbReference>
<dbReference type="AlphaFoldDB" id="A0A7R8W8H1"/>
<dbReference type="GO" id="GO:0000149">
    <property type="term" value="F:SNARE binding"/>
    <property type="evidence" value="ECO:0007669"/>
    <property type="project" value="TreeGrafter"/>
</dbReference>
<dbReference type="SMART" id="SM00503">
    <property type="entry name" value="SynN"/>
    <property type="match status" value="1"/>
</dbReference>
<keyword evidence="2" id="KW-0813">Transport</keyword>
<dbReference type="Pfam" id="PF05739">
    <property type="entry name" value="SNARE"/>
    <property type="match status" value="1"/>
</dbReference>
<dbReference type="GO" id="GO:0006906">
    <property type="term" value="P:vesicle fusion"/>
    <property type="evidence" value="ECO:0007669"/>
    <property type="project" value="TreeGrafter"/>
</dbReference>
<organism evidence="3">
    <name type="scientific">Cyprideis torosa</name>
    <dbReference type="NCBI Taxonomy" id="163714"/>
    <lineage>
        <taxon>Eukaryota</taxon>
        <taxon>Metazoa</taxon>
        <taxon>Ecdysozoa</taxon>
        <taxon>Arthropoda</taxon>
        <taxon>Crustacea</taxon>
        <taxon>Oligostraca</taxon>
        <taxon>Ostracoda</taxon>
        <taxon>Podocopa</taxon>
        <taxon>Podocopida</taxon>
        <taxon>Cytherocopina</taxon>
        <taxon>Cytheroidea</taxon>
        <taxon>Cytherideidae</taxon>
        <taxon>Cyprideis</taxon>
    </lineage>
</organism>
<gene>
    <name evidence="3" type="ORF">CTOB1V02_LOCUS2335</name>
</gene>
<dbReference type="InterPro" id="IPR045242">
    <property type="entry name" value="Syntaxin"/>
</dbReference>
<dbReference type="OrthoDB" id="6379575at2759"/>
<dbReference type="SUPFAM" id="SSF47661">
    <property type="entry name" value="t-snare proteins"/>
    <property type="match status" value="1"/>
</dbReference>
<dbReference type="PANTHER" id="PTHR19957:SF411">
    <property type="entry name" value="LD23667P"/>
    <property type="match status" value="1"/>
</dbReference>
<dbReference type="InterPro" id="IPR000727">
    <property type="entry name" value="T_SNARE_dom"/>
</dbReference>
<dbReference type="InterPro" id="IPR006011">
    <property type="entry name" value="Syntaxin_N"/>
</dbReference>
<dbReference type="GO" id="GO:0005484">
    <property type="term" value="F:SNAP receptor activity"/>
    <property type="evidence" value="ECO:0007669"/>
    <property type="project" value="TreeGrafter"/>
</dbReference>
<evidence type="ECO:0000256" key="1">
    <source>
        <dbReference type="ARBA" id="ARBA00009063"/>
    </source>
</evidence>
<evidence type="ECO:0000313" key="3">
    <source>
        <dbReference type="EMBL" id="CAD7224370.1"/>
    </source>
</evidence>
<dbReference type="GO" id="GO:0031201">
    <property type="term" value="C:SNARE complex"/>
    <property type="evidence" value="ECO:0007669"/>
    <property type="project" value="TreeGrafter"/>
</dbReference>
<dbReference type="Gene3D" id="1.20.5.110">
    <property type="match status" value="1"/>
</dbReference>
<dbReference type="InterPro" id="IPR010989">
    <property type="entry name" value="SNARE"/>
</dbReference>
<dbReference type="GO" id="GO:0048278">
    <property type="term" value="P:vesicle docking"/>
    <property type="evidence" value="ECO:0007669"/>
    <property type="project" value="TreeGrafter"/>
</dbReference>
<evidence type="ECO:0000256" key="2">
    <source>
        <dbReference type="ARBA" id="ARBA00022775"/>
    </source>
</evidence>
<dbReference type="Gene3D" id="1.20.58.70">
    <property type="match status" value="1"/>
</dbReference>
<accession>A0A7R8W8H1</accession>
<comment type="similarity">
    <text evidence="1">Belongs to the syntaxin family.</text>
</comment>
<dbReference type="GO" id="GO:0006886">
    <property type="term" value="P:intracellular protein transport"/>
    <property type="evidence" value="ECO:0007669"/>
    <property type="project" value="TreeGrafter"/>
</dbReference>
<dbReference type="PANTHER" id="PTHR19957">
    <property type="entry name" value="SYNTAXIN"/>
    <property type="match status" value="1"/>
</dbReference>
<keyword evidence="2" id="KW-0532">Neurotransmitter transport</keyword>
<reference evidence="3" key="1">
    <citation type="submission" date="2020-11" db="EMBL/GenBank/DDBJ databases">
        <authorList>
            <person name="Tran Van P."/>
        </authorList>
    </citation>
    <scope>NUCLEOTIDE SEQUENCE</scope>
</reference>
<dbReference type="PROSITE" id="PS50192">
    <property type="entry name" value="T_SNARE"/>
    <property type="match status" value="1"/>
</dbReference>
<name>A0A7R8W8H1_9CRUS</name>
<dbReference type="SMART" id="SM00397">
    <property type="entry name" value="t_SNARE"/>
    <property type="match status" value="1"/>
</dbReference>